<proteinExistence type="predicted"/>
<comment type="caution">
    <text evidence="2">The sequence shown here is derived from an EMBL/GenBank/DDBJ whole genome shotgun (WGS) entry which is preliminary data.</text>
</comment>
<protein>
    <submittedName>
        <fullName evidence="2">EAL domain-containing protein</fullName>
    </submittedName>
</protein>
<evidence type="ECO:0000259" key="1">
    <source>
        <dbReference type="PROSITE" id="PS50883"/>
    </source>
</evidence>
<dbReference type="RefSeq" id="WP_216874586.1">
    <property type="nucleotide sequence ID" value="NZ_JAERQM010000002.1"/>
</dbReference>
<keyword evidence="3" id="KW-1185">Reference proteome</keyword>
<dbReference type="EMBL" id="JAERQM010000002">
    <property type="protein sequence ID" value="MBU8543885.1"/>
    <property type="molecule type" value="Genomic_DNA"/>
</dbReference>
<dbReference type="InterPro" id="IPR050706">
    <property type="entry name" value="Cyclic-di-GMP_PDE-like"/>
</dbReference>
<organism evidence="2 3">
    <name type="scientific">Falsiroseomonas oleicola</name>
    <dbReference type="NCBI Taxonomy" id="2801474"/>
    <lineage>
        <taxon>Bacteria</taxon>
        <taxon>Pseudomonadati</taxon>
        <taxon>Pseudomonadota</taxon>
        <taxon>Alphaproteobacteria</taxon>
        <taxon>Acetobacterales</taxon>
        <taxon>Roseomonadaceae</taxon>
        <taxon>Falsiroseomonas</taxon>
    </lineage>
</organism>
<dbReference type="InterPro" id="IPR001633">
    <property type="entry name" value="EAL_dom"/>
</dbReference>
<dbReference type="PANTHER" id="PTHR33121">
    <property type="entry name" value="CYCLIC DI-GMP PHOSPHODIESTERASE PDEF"/>
    <property type="match status" value="1"/>
</dbReference>
<dbReference type="PROSITE" id="PS50883">
    <property type="entry name" value="EAL"/>
    <property type="match status" value="1"/>
</dbReference>
<dbReference type="PANTHER" id="PTHR33121:SF76">
    <property type="entry name" value="SIGNALING PROTEIN"/>
    <property type="match status" value="1"/>
</dbReference>
<feature type="domain" description="EAL" evidence="1">
    <location>
        <begin position="160"/>
        <end position="402"/>
    </location>
</feature>
<dbReference type="SMART" id="SM00052">
    <property type="entry name" value="EAL"/>
    <property type="match status" value="1"/>
</dbReference>
<evidence type="ECO:0000313" key="2">
    <source>
        <dbReference type="EMBL" id="MBU8543885.1"/>
    </source>
</evidence>
<sequence length="406" mass="43957">MFDGLMTQPNTGASTIQRGLASVRRHLGMEVAYVSKFVDGMSLYREVDAPGLEALIKPGDTRSLEEVYCRHILAGTLPELIPDTSRESLAASLPITAALPIGSHMSVPIRLPDGTPYGMFCCLSPRANPTLNARDLAVMRVFAELAAHEIAREVAEEETRATRLAEVREVIRDGMFAFRFQPILAIQPFQVVGFEALTRFTAEPYRSPDIWFDAAHAVGLGVELESAVLRQAARAVIRLPYPTFVSVNASPRVILAGKLASVFAGLPLDRLVLEVTEHEKVEDYAALRVALAPLRKEGIRLAIDDAGAGYSSLRHILQLRPDIIKLDMGLTRDVDRDPAKRALAAALCHFARETGCQIVAEGIETEAEFSTLEALGVAKGQGYLLGKPGDLATANGLVGLPAELRG</sequence>
<dbReference type="InterPro" id="IPR003018">
    <property type="entry name" value="GAF"/>
</dbReference>
<name>A0ABS6H5E2_9PROT</name>
<dbReference type="SMART" id="SM00065">
    <property type="entry name" value="GAF"/>
    <property type="match status" value="1"/>
</dbReference>
<dbReference type="Pfam" id="PF01590">
    <property type="entry name" value="GAF"/>
    <property type="match status" value="1"/>
</dbReference>
<dbReference type="CDD" id="cd01948">
    <property type="entry name" value="EAL"/>
    <property type="match status" value="1"/>
</dbReference>
<dbReference type="Proteomes" id="UP000689967">
    <property type="component" value="Unassembled WGS sequence"/>
</dbReference>
<accession>A0ABS6H5E2</accession>
<gene>
    <name evidence="2" type="ORF">JJQ90_09225</name>
</gene>
<reference evidence="2 3" key="1">
    <citation type="submission" date="2021-01" db="EMBL/GenBank/DDBJ databases">
        <title>Roseomonas sp. nov, a bacterium isolated from an oil production mixture in Yumen Oilfield.</title>
        <authorList>
            <person name="Wu D."/>
        </authorList>
    </citation>
    <scope>NUCLEOTIDE SEQUENCE [LARGE SCALE GENOMIC DNA]</scope>
    <source>
        <strain evidence="2 3">ROY-5-3</strain>
    </source>
</reference>
<dbReference type="Pfam" id="PF00563">
    <property type="entry name" value="EAL"/>
    <property type="match status" value="1"/>
</dbReference>
<evidence type="ECO:0000313" key="3">
    <source>
        <dbReference type="Proteomes" id="UP000689967"/>
    </source>
</evidence>